<protein>
    <submittedName>
        <fullName evidence="1">Uncharacterized protein</fullName>
    </submittedName>
</protein>
<organism evidence="1 2">
    <name type="scientific">Vreelandella titanicae</name>
    <dbReference type="NCBI Taxonomy" id="664683"/>
    <lineage>
        <taxon>Bacteria</taxon>
        <taxon>Pseudomonadati</taxon>
        <taxon>Pseudomonadota</taxon>
        <taxon>Gammaproteobacteria</taxon>
        <taxon>Oceanospirillales</taxon>
        <taxon>Halomonadaceae</taxon>
        <taxon>Vreelandella</taxon>
    </lineage>
</organism>
<sequence length="52" mass="5597">MANIMTLGQFVCPSVLAVVRSLSRDGVFQALPVFERVAKGHIEGPLVVSWLG</sequence>
<name>A0AAP9NMX3_9GAMM</name>
<reference evidence="1 2" key="1">
    <citation type="submission" date="2019-12" db="EMBL/GenBank/DDBJ databases">
        <title>Genome sequencing and assembly of endphytes of Porphyra tenera.</title>
        <authorList>
            <person name="Park J.M."/>
            <person name="Shin R."/>
            <person name="Jo S.H."/>
        </authorList>
    </citation>
    <scope>NUCLEOTIDE SEQUENCE [LARGE SCALE GENOMIC DNA]</scope>
    <source>
        <strain evidence="1 2">GPM3</strain>
    </source>
</reference>
<dbReference type="EMBL" id="CP054580">
    <property type="protein sequence ID" value="QKS24751.1"/>
    <property type="molecule type" value="Genomic_DNA"/>
</dbReference>
<evidence type="ECO:0000313" key="1">
    <source>
        <dbReference type="EMBL" id="QKS24751.1"/>
    </source>
</evidence>
<gene>
    <name evidence="1" type="ORF">FX987_02533</name>
</gene>
<dbReference type="AlphaFoldDB" id="A0AAP9NMX3"/>
<accession>A0AAP9NMX3</accession>
<keyword evidence="2" id="KW-1185">Reference proteome</keyword>
<dbReference type="Proteomes" id="UP000509761">
    <property type="component" value="Chromosome"/>
</dbReference>
<evidence type="ECO:0000313" key="2">
    <source>
        <dbReference type="Proteomes" id="UP000509761"/>
    </source>
</evidence>
<proteinExistence type="predicted"/>